<evidence type="ECO:0008006" key="5">
    <source>
        <dbReference type="Google" id="ProtNLM"/>
    </source>
</evidence>
<name>K8X7S3_RHOOP</name>
<gene>
    <name evidence="3" type="ORF">WSS_A40655</name>
</gene>
<accession>K8X7S3</accession>
<evidence type="ECO:0000256" key="2">
    <source>
        <dbReference type="SAM" id="SignalP"/>
    </source>
</evidence>
<evidence type="ECO:0000256" key="1">
    <source>
        <dbReference type="SAM" id="MobiDB-lite"/>
    </source>
</evidence>
<evidence type="ECO:0000313" key="3">
    <source>
        <dbReference type="EMBL" id="EKT76866.1"/>
    </source>
</evidence>
<feature type="compositionally biased region" description="Low complexity" evidence="1">
    <location>
        <begin position="27"/>
        <end position="53"/>
    </location>
</feature>
<dbReference type="AlphaFoldDB" id="K8X7S3"/>
<evidence type="ECO:0000313" key="4">
    <source>
        <dbReference type="Proteomes" id="UP000005951"/>
    </source>
</evidence>
<sequence length="202" mass="20970">MFIVAALALLTPYGLVACGSDGDAEQSTPAASTTSSVAATTTDSTPVASSSPTPEVVPITFECGDLSVYESGTAVYSDGTTGYEAVCDTYVPPTTEAPAKVLMYCDYPGTAVYTDGTSSGTDPACATMRAETEARENANTNPNPGGGYPYDPEEDRNGDGVVNGYERCGIRCGKAPTSGDIQTQHGCEEGYIGREICEQYGW</sequence>
<reference evidence="3 4" key="1">
    <citation type="journal article" date="2013" name="Genome Announc.">
        <title>Draft Genome Sequence of Rhodococcus opacus Strain M213 Shows a Diverse Catabolic Potential.</title>
        <authorList>
            <person name="Pathak A."/>
            <person name="Green S.J."/>
            <person name="Ogram A."/>
            <person name="Chauhan A."/>
        </authorList>
    </citation>
    <scope>NUCLEOTIDE SEQUENCE [LARGE SCALE GENOMIC DNA]</scope>
    <source>
        <strain evidence="3 4">M213</strain>
    </source>
</reference>
<feature type="chain" id="PRO_5038871046" description="Lipoprotein" evidence="2">
    <location>
        <begin position="18"/>
        <end position="202"/>
    </location>
</feature>
<dbReference type="Proteomes" id="UP000005951">
    <property type="component" value="Unassembled WGS sequence"/>
</dbReference>
<feature type="signal peptide" evidence="2">
    <location>
        <begin position="1"/>
        <end position="17"/>
    </location>
</feature>
<feature type="region of interest" description="Disordered" evidence="1">
    <location>
        <begin position="131"/>
        <end position="156"/>
    </location>
</feature>
<proteinExistence type="predicted"/>
<comment type="caution">
    <text evidence="3">The sequence shown here is derived from an EMBL/GenBank/DDBJ whole genome shotgun (WGS) entry which is preliminary data.</text>
</comment>
<dbReference type="EMBL" id="AJYC02000189">
    <property type="protein sequence ID" value="EKT76866.1"/>
    <property type="molecule type" value="Genomic_DNA"/>
</dbReference>
<keyword evidence="2" id="KW-0732">Signal</keyword>
<protein>
    <recommendedName>
        <fullName evidence="5">Lipoprotein</fullName>
    </recommendedName>
</protein>
<feature type="region of interest" description="Disordered" evidence="1">
    <location>
        <begin position="24"/>
        <end position="53"/>
    </location>
</feature>
<organism evidence="3 4">
    <name type="scientific">Rhodococcus opacus M213</name>
    <dbReference type="NCBI Taxonomy" id="1129896"/>
    <lineage>
        <taxon>Bacteria</taxon>
        <taxon>Bacillati</taxon>
        <taxon>Actinomycetota</taxon>
        <taxon>Actinomycetes</taxon>
        <taxon>Mycobacteriales</taxon>
        <taxon>Nocardiaceae</taxon>
        <taxon>Rhodococcus</taxon>
    </lineage>
</organism>